<keyword evidence="2" id="KW-1133">Transmembrane helix</keyword>
<evidence type="ECO:0000256" key="2">
    <source>
        <dbReference type="SAM" id="Phobius"/>
    </source>
</evidence>
<feature type="transmembrane region" description="Helical" evidence="2">
    <location>
        <begin position="178"/>
        <end position="196"/>
    </location>
</feature>
<dbReference type="OrthoDB" id="196393at2759"/>
<keyword evidence="2" id="KW-0812">Transmembrane</keyword>
<proteinExistence type="predicted"/>
<sequence>MQVGTSETQYVRTIDNLMASRISLKLQLQGIHFSSANPALLHQGSSQGYGGYNGAGGGVGSNYGGMNSVHSFGSGGGVGVGSGGGGGGGNVGSLVLRCTAQIGDLYQEYKEIELGTPQKDPVPARVTLSSGSSMTNFLSSYFSSASGRSPPPTIMAMSLMAFASITATTTATTLGTTTIALVGVVAKLCIATFAFFNQMMQSVHKLSGKCMRQQVQNQNQQQQQLIHLQQKRRAIANLCYAKHIDSDCEQQLQQRQQLLPVQLLVRQNNAQQQKKQQQQQQKCMLNTTPSPSFSSSYASVNVPSVTHR</sequence>
<evidence type="ECO:0000313" key="4">
    <source>
        <dbReference type="Proteomes" id="UP000606786"/>
    </source>
</evidence>
<name>A0A811U4U2_CERCA</name>
<protein>
    <submittedName>
        <fullName evidence="3">(Mediterranean fruit fly) hypothetical protein</fullName>
    </submittedName>
</protein>
<accession>A0A811U4U2</accession>
<gene>
    <name evidence="3" type="ORF">CCAP1982_LOCUS2549</name>
</gene>
<reference evidence="3" key="1">
    <citation type="submission" date="2020-11" db="EMBL/GenBank/DDBJ databases">
        <authorList>
            <person name="Whitehead M."/>
        </authorList>
    </citation>
    <scope>NUCLEOTIDE SEQUENCE</scope>
    <source>
        <strain evidence="3">EGII</strain>
    </source>
</reference>
<feature type="compositionally biased region" description="Low complexity" evidence="1">
    <location>
        <begin position="289"/>
        <end position="308"/>
    </location>
</feature>
<dbReference type="AlphaFoldDB" id="A0A811U4U2"/>
<keyword evidence="2" id="KW-0472">Membrane</keyword>
<evidence type="ECO:0000313" key="3">
    <source>
        <dbReference type="EMBL" id="CAD6993751.1"/>
    </source>
</evidence>
<comment type="caution">
    <text evidence="3">The sequence shown here is derived from an EMBL/GenBank/DDBJ whole genome shotgun (WGS) entry which is preliminary data.</text>
</comment>
<dbReference type="EMBL" id="CAJHJT010000001">
    <property type="protein sequence ID" value="CAD6993751.1"/>
    <property type="molecule type" value="Genomic_DNA"/>
</dbReference>
<organism evidence="3 4">
    <name type="scientific">Ceratitis capitata</name>
    <name type="common">Mediterranean fruit fly</name>
    <name type="synonym">Tephritis capitata</name>
    <dbReference type="NCBI Taxonomy" id="7213"/>
    <lineage>
        <taxon>Eukaryota</taxon>
        <taxon>Metazoa</taxon>
        <taxon>Ecdysozoa</taxon>
        <taxon>Arthropoda</taxon>
        <taxon>Hexapoda</taxon>
        <taxon>Insecta</taxon>
        <taxon>Pterygota</taxon>
        <taxon>Neoptera</taxon>
        <taxon>Endopterygota</taxon>
        <taxon>Diptera</taxon>
        <taxon>Brachycera</taxon>
        <taxon>Muscomorpha</taxon>
        <taxon>Tephritoidea</taxon>
        <taxon>Tephritidae</taxon>
        <taxon>Ceratitis</taxon>
        <taxon>Ceratitis</taxon>
    </lineage>
</organism>
<evidence type="ECO:0000256" key="1">
    <source>
        <dbReference type="SAM" id="MobiDB-lite"/>
    </source>
</evidence>
<dbReference type="Proteomes" id="UP000606786">
    <property type="component" value="Unassembled WGS sequence"/>
</dbReference>
<feature type="region of interest" description="Disordered" evidence="1">
    <location>
        <begin position="275"/>
        <end position="308"/>
    </location>
</feature>
<keyword evidence="4" id="KW-1185">Reference proteome</keyword>